<proteinExistence type="predicted"/>
<dbReference type="RefSeq" id="WP_066193437.1">
    <property type="nucleotide sequence ID" value="NZ_JAFDQP010000003.1"/>
</dbReference>
<evidence type="ECO:0000313" key="2">
    <source>
        <dbReference type="Proteomes" id="UP000233343"/>
    </source>
</evidence>
<protein>
    <submittedName>
        <fullName evidence="1">DUF5085 domain-containing protein</fullName>
    </submittedName>
</protein>
<dbReference type="AlphaFoldDB" id="A0A2N0ZG75"/>
<dbReference type="Proteomes" id="UP000233343">
    <property type="component" value="Unassembled WGS sequence"/>
</dbReference>
<organism evidence="1 2">
    <name type="scientific">Cytobacillus horneckiae</name>
    <dbReference type="NCBI Taxonomy" id="549687"/>
    <lineage>
        <taxon>Bacteria</taxon>
        <taxon>Bacillati</taxon>
        <taxon>Bacillota</taxon>
        <taxon>Bacilli</taxon>
        <taxon>Bacillales</taxon>
        <taxon>Bacillaceae</taxon>
        <taxon>Cytobacillus</taxon>
    </lineage>
</organism>
<dbReference type="Pfam" id="PF16895">
    <property type="entry name" value="DUF5085"/>
    <property type="match status" value="1"/>
</dbReference>
<gene>
    <name evidence="1" type="ORF">CWS20_13115</name>
</gene>
<sequence length="148" mass="17428">MINPADSIRFTNVVSKKYRFHYENINDIIKLFLEEVVQHNINIKGPLFYSINNVPMDEMVNAEFFMPIVEDTIDEKNDMYIHSYYAIEDMVSICLYNQLEKNTEIAYHMLLDYMNQHQLNQATPFYHVISGDETLQYVFIKVGASKLA</sequence>
<comment type="caution">
    <text evidence="1">The sequence shown here is derived from an EMBL/GenBank/DDBJ whole genome shotgun (WGS) entry which is preliminary data.</text>
</comment>
<evidence type="ECO:0000313" key="1">
    <source>
        <dbReference type="EMBL" id="PKG28505.1"/>
    </source>
</evidence>
<dbReference type="InterPro" id="IPR031664">
    <property type="entry name" value="DUF5085"/>
</dbReference>
<keyword evidence="2" id="KW-1185">Reference proteome</keyword>
<name>A0A2N0ZG75_9BACI</name>
<reference evidence="1 2" key="1">
    <citation type="journal article" date="2010" name="Int. J. Syst. Evol. Microbiol.">
        <title>Bacillus horneckiae sp. nov., isolated from a spacecraft-assembly clean room.</title>
        <authorList>
            <person name="Vaishampayan P."/>
            <person name="Probst A."/>
            <person name="Krishnamurthi S."/>
            <person name="Ghosh S."/>
            <person name="Osman S."/>
            <person name="McDowall A."/>
            <person name="Ruckmani A."/>
            <person name="Mayilraj S."/>
            <person name="Venkateswaran K."/>
        </authorList>
    </citation>
    <scope>NUCLEOTIDE SEQUENCE [LARGE SCALE GENOMIC DNA]</scope>
    <source>
        <strain evidence="2">1PO1SC</strain>
    </source>
</reference>
<dbReference type="EMBL" id="PISD01000028">
    <property type="protein sequence ID" value="PKG28505.1"/>
    <property type="molecule type" value="Genomic_DNA"/>
</dbReference>
<accession>A0A2N0ZG75</accession>